<sequence length="457" mass="50633">MGNGVHPFHLTLLISSSSSCAWNNSASSTHSCLSQPHTTDSSPLFYLFHPNLLLSLSILLLLLLLLHCGLRIHSTTMDPRNIHLPILPLLLLLPLLSSALFSPADNQLFDCGSTSPSTTLSDHRVFHPDSRIVSDGVRLRSADSNPNLNPLYRTARVFTAPSSYRFQIKHKGTHILRLHFYPFSSNLSSAHFHVIADNDVLLLSNFASDSSSAAPSPTLKEYLLRVDTDSLLLSFVPADPSTLAFVNAIELFSAPADLLPDQARLVGPTLNEAFNGLSYQALETLYRINVAGPKVTPLQRHPLEDMAPRLPLHHPGRPRLEGRHVQRPDRVPPVRGQPRGRAGQRVQLRQGQRRLQHDLGVPGGPRVQVPRQDAFLRHRQLGPQRDISEPVRQWARCLPGPGPLRGHRPGAGLSLLSRLGRGCRKRGVVECGGRPVELERPFQGRWTAERVGDYEDQ</sequence>
<dbReference type="InterPro" id="IPR045272">
    <property type="entry name" value="ANXUR1/2-like"/>
</dbReference>
<feature type="region of interest" description="Disordered" evidence="6">
    <location>
        <begin position="313"/>
        <end position="352"/>
    </location>
</feature>
<evidence type="ECO:0000313" key="9">
    <source>
        <dbReference type="EMBL" id="KAJ6842582.1"/>
    </source>
</evidence>
<accession>A0AAX6HP58</accession>
<dbReference type="GO" id="GO:0005524">
    <property type="term" value="F:ATP binding"/>
    <property type="evidence" value="ECO:0007669"/>
    <property type="project" value="UniProtKB-KW"/>
</dbReference>
<evidence type="ECO:0000313" key="10">
    <source>
        <dbReference type="Proteomes" id="UP001140949"/>
    </source>
</evidence>
<dbReference type="PANTHER" id="PTHR34590:SF6">
    <property type="entry name" value="RECEPTOR-LIKE KINASE"/>
    <property type="match status" value="1"/>
</dbReference>
<evidence type="ECO:0000256" key="6">
    <source>
        <dbReference type="SAM" id="MobiDB-lite"/>
    </source>
</evidence>
<feature type="compositionally biased region" description="Basic and acidic residues" evidence="6">
    <location>
        <begin position="318"/>
        <end position="332"/>
    </location>
</feature>
<feature type="transmembrane region" description="Helical" evidence="7">
    <location>
        <begin position="52"/>
        <end position="70"/>
    </location>
</feature>
<evidence type="ECO:0000256" key="2">
    <source>
        <dbReference type="ARBA" id="ARBA00022679"/>
    </source>
</evidence>
<dbReference type="Pfam" id="PF12819">
    <property type="entry name" value="Malectin_like"/>
    <property type="match status" value="1"/>
</dbReference>
<name>A0AAX6HP58_IRIPA</name>
<keyword evidence="2" id="KW-0808">Transferase</keyword>
<protein>
    <submittedName>
        <fullName evidence="9">Receptor-like protein kinase</fullName>
    </submittedName>
</protein>
<dbReference type="AlphaFoldDB" id="A0AAX6HP58"/>
<evidence type="ECO:0000256" key="4">
    <source>
        <dbReference type="ARBA" id="ARBA00022840"/>
    </source>
</evidence>
<comment type="caution">
    <text evidence="9">The sequence shown here is derived from an EMBL/GenBank/DDBJ whole genome shotgun (WGS) entry which is preliminary data.</text>
</comment>
<keyword evidence="7" id="KW-1133">Transmembrane helix</keyword>
<gene>
    <name evidence="9" type="ORF">M6B38_300990</name>
</gene>
<evidence type="ECO:0000256" key="1">
    <source>
        <dbReference type="ARBA" id="ARBA00004479"/>
    </source>
</evidence>
<dbReference type="EMBL" id="JANAVB010007464">
    <property type="protein sequence ID" value="KAJ6842582.1"/>
    <property type="molecule type" value="Genomic_DNA"/>
</dbReference>
<keyword evidence="9" id="KW-0418">Kinase</keyword>
<reference evidence="9" key="1">
    <citation type="journal article" date="2023" name="GigaByte">
        <title>Genome assembly of the bearded iris, Iris pallida Lam.</title>
        <authorList>
            <person name="Bruccoleri R.E."/>
            <person name="Oakeley E.J."/>
            <person name="Faust A.M.E."/>
            <person name="Altorfer M."/>
            <person name="Dessus-Babus S."/>
            <person name="Burckhardt D."/>
            <person name="Oertli M."/>
            <person name="Naumann U."/>
            <person name="Petersen F."/>
            <person name="Wong J."/>
        </authorList>
    </citation>
    <scope>NUCLEOTIDE SEQUENCE</scope>
    <source>
        <strain evidence="9">GSM-AAB239-AS_SAM_17_03QT</strain>
    </source>
</reference>
<keyword evidence="4" id="KW-0067">ATP-binding</keyword>
<keyword evidence="9" id="KW-0675">Receptor</keyword>
<keyword evidence="7" id="KW-0812">Transmembrane</keyword>
<dbReference type="Proteomes" id="UP001140949">
    <property type="component" value="Unassembled WGS sequence"/>
</dbReference>
<proteinExistence type="predicted"/>
<evidence type="ECO:0000256" key="7">
    <source>
        <dbReference type="SAM" id="Phobius"/>
    </source>
</evidence>
<dbReference type="GO" id="GO:0016020">
    <property type="term" value="C:membrane"/>
    <property type="evidence" value="ECO:0007669"/>
    <property type="project" value="UniProtKB-SubCell"/>
</dbReference>
<dbReference type="InterPro" id="IPR024788">
    <property type="entry name" value="Malectin-like_Carb-bd_dom"/>
</dbReference>
<keyword evidence="5" id="KW-0325">Glycoprotein</keyword>
<reference evidence="9" key="2">
    <citation type="submission" date="2023-04" db="EMBL/GenBank/DDBJ databases">
        <authorList>
            <person name="Bruccoleri R.E."/>
            <person name="Oakeley E.J."/>
            <person name="Faust A.-M."/>
            <person name="Dessus-Babus S."/>
            <person name="Altorfer M."/>
            <person name="Burckhardt D."/>
            <person name="Oertli M."/>
            <person name="Naumann U."/>
            <person name="Petersen F."/>
            <person name="Wong J."/>
        </authorList>
    </citation>
    <scope>NUCLEOTIDE SEQUENCE</scope>
    <source>
        <strain evidence="9">GSM-AAB239-AS_SAM_17_03QT</strain>
        <tissue evidence="9">Leaf</tissue>
    </source>
</reference>
<keyword evidence="7" id="KW-0472">Membrane</keyword>
<evidence type="ECO:0000259" key="8">
    <source>
        <dbReference type="Pfam" id="PF12819"/>
    </source>
</evidence>
<dbReference type="PANTHER" id="PTHR34590">
    <property type="entry name" value="OS03G0124300 PROTEIN-RELATED"/>
    <property type="match status" value="1"/>
</dbReference>
<feature type="transmembrane region" description="Helical" evidence="7">
    <location>
        <begin position="82"/>
        <end position="101"/>
    </location>
</feature>
<organism evidence="9 10">
    <name type="scientific">Iris pallida</name>
    <name type="common">Sweet iris</name>
    <dbReference type="NCBI Taxonomy" id="29817"/>
    <lineage>
        <taxon>Eukaryota</taxon>
        <taxon>Viridiplantae</taxon>
        <taxon>Streptophyta</taxon>
        <taxon>Embryophyta</taxon>
        <taxon>Tracheophyta</taxon>
        <taxon>Spermatophyta</taxon>
        <taxon>Magnoliopsida</taxon>
        <taxon>Liliopsida</taxon>
        <taxon>Asparagales</taxon>
        <taxon>Iridaceae</taxon>
        <taxon>Iridoideae</taxon>
        <taxon>Irideae</taxon>
        <taxon>Iris</taxon>
    </lineage>
</organism>
<comment type="subcellular location">
    <subcellularLocation>
        <location evidence="1">Membrane</location>
        <topology evidence="1">Single-pass type I membrane protein</topology>
    </subcellularLocation>
</comment>
<keyword evidence="3" id="KW-0547">Nucleotide-binding</keyword>
<evidence type="ECO:0000256" key="5">
    <source>
        <dbReference type="ARBA" id="ARBA00023180"/>
    </source>
</evidence>
<keyword evidence="10" id="KW-1185">Reference proteome</keyword>
<dbReference type="GO" id="GO:0004714">
    <property type="term" value="F:transmembrane receptor protein tyrosine kinase activity"/>
    <property type="evidence" value="ECO:0007669"/>
    <property type="project" value="InterPro"/>
</dbReference>
<evidence type="ECO:0000256" key="3">
    <source>
        <dbReference type="ARBA" id="ARBA00022741"/>
    </source>
</evidence>
<dbReference type="Gene3D" id="2.60.120.430">
    <property type="entry name" value="Galactose-binding lectin"/>
    <property type="match status" value="1"/>
</dbReference>
<feature type="domain" description="Malectin-like" evidence="8">
    <location>
        <begin position="110"/>
        <end position="290"/>
    </location>
</feature>
<feature type="compositionally biased region" description="Low complexity" evidence="6">
    <location>
        <begin position="333"/>
        <end position="350"/>
    </location>
</feature>